<reference evidence="2 3" key="1">
    <citation type="submission" date="2023-06" db="EMBL/GenBank/DDBJ databases">
        <title>Alteromonas sp. ASW11-36 isolated from intertidal sand.</title>
        <authorList>
            <person name="Li Y."/>
        </authorList>
    </citation>
    <scope>NUCLEOTIDE SEQUENCE [LARGE SCALE GENOMIC DNA]</scope>
    <source>
        <strain evidence="2 3">ASW11-36</strain>
    </source>
</reference>
<evidence type="ECO:0000313" key="3">
    <source>
        <dbReference type="Proteomes" id="UP001234343"/>
    </source>
</evidence>
<dbReference type="EMBL" id="JAUCBP010000013">
    <property type="protein sequence ID" value="MDM7862224.1"/>
    <property type="molecule type" value="Genomic_DNA"/>
</dbReference>
<comment type="caution">
    <text evidence="2">The sequence shown here is derived from an EMBL/GenBank/DDBJ whole genome shotgun (WGS) entry which is preliminary data.</text>
</comment>
<feature type="signal peptide" evidence="1">
    <location>
        <begin position="1"/>
        <end position="21"/>
    </location>
</feature>
<dbReference type="NCBIfam" id="TIGR02285">
    <property type="entry name" value="TIGR02285 family protein"/>
    <property type="match status" value="1"/>
</dbReference>
<dbReference type="Proteomes" id="UP001234343">
    <property type="component" value="Unassembled WGS sequence"/>
</dbReference>
<dbReference type="RefSeq" id="WP_289367049.1">
    <property type="nucleotide sequence ID" value="NZ_JAUCBP010000013.1"/>
</dbReference>
<dbReference type="SUPFAM" id="SSF53850">
    <property type="entry name" value="Periplasmic binding protein-like II"/>
    <property type="match status" value="1"/>
</dbReference>
<gene>
    <name evidence="2" type="ORF">QTP81_16580</name>
</gene>
<accession>A0ABT7T196</accession>
<dbReference type="Gene3D" id="3.40.190.10">
    <property type="entry name" value="Periplasmic binding protein-like II"/>
    <property type="match status" value="2"/>
</dbReference>
<dbReference type="InterPro" id="IPR011972">
    <property type="entry name" value="CHP02285"/>
</dbReference>
<keyword evidence="3" id="KW-1185">Reference proteome</keyword>
<proteinExistence type="predicted"/>
<evidence type="ECO:0000256" key="1">
    <source>
        <dbReference type="SAM" id="SignalP"/>
    </source>
</evidence>
<sequence>MRFFVVVILTCCAVTTSGVNADSAKVINWQTFHVPPLYMKVGERIGEGFVDKMLALIIEGLPDYQHNMPLTTQARALYDIQLGKQACHPALFKTAERQKFAVFSTPAFFTPSNRLIINAGVADTRQLSSPINLLHTLENQDISLALVQGRSYGPFIDQIIANYPTENILRISVERNEVVFQLVNIQRVDATIAYPFELNYYSREAMAESNLKSFVILDSPAYSLGHVACPNNAWGKAVIARVNNSLKDLVATPEYLQAMTTWWQAEAQEPMFVEFYNAEFLAAYKNNPTKSQYEH</sequence>
<organism evidence="2 3">
    <name type="scientific">Alteromonas arenosi</name>
    <dbReference type="NCBI Taxonomy" id="3055817"/>
    <lineage>
        <taxon>Bacteria</taxon>
        <taxon>Pseudomonadati</taxon>
        <taxon>Pseudomonadota</taxon>
        <taxon>Gammaproteobacteria</taxon>
        <taxon>Alteromonadales</taxon>
        <taxon>Alteromonadaceae</taxon>
        <taxon>Alteromonas/Salinimonas group</taxon>
        <taxon>Alteromonas</taxon>
    </lineage>
</organism>
<name>A0ABT7T196_9ALTE</name>
<keyword evidence="1" id="KW-0732">Signal</keyword>
<protein>
    <submittedName>
        <fullName evidence="2">TIGR02285 family protein</fullName>
    </submittedName>
</protein>
<feature type="chain" id="PRO_5047099240" evidence="1">
    <location>
        <begin position="22"/>
        <end position="295"/>
    </location>
</feature>
<evidence type="ECO:0000313" key="2">
    <source>
        <dbReference type="EMBL" id="MDM7862224.1"/>
    </source>
</evidence>